<name>A0A8H4J7V2_9HYPO</name>
<dbReference type="OrthoDB" id="5431381at2759"/>
<gene>
    <name evidence="1" type="ORF">FACUT_14105</name>
</gene>
<dbReference type="AlphaFoldDB" id="A0A8H4J7V2"/>
<accession>A0A8H4J7V2</accession>
<keyword evidence="2" id="KW-1185">Reference proteome</keyword>
<protein>
    <submittedName>
        <fullName evidence="1">Fungal specific transcription factor</fullName>
    </submittedName>
</protein>
<dbReference type="EMBL" id="JAADJF010000781">
    <property type="protein sequence ID" value="KAF4414641.1"/>
    <property type="molecule type" value="Genomic_DNA"/>
</dbReference>
<dbReference type="Proteomes" id="UP000536711">
    <property type="component" value="Unassembled WGS sequence"/>
</dbReference>
<sequence length="132" mass="14371">METESRAGGALTVLKNKMSILAVHEALVATAVLSTFLYHFGTWPATTAETDGIDMAHIEAALRNCKDTWVRWSEWSPDASRAVDLLGLVFQKLDGSMETVPTIEFSLALDGMGLSTGWDTVYLSSDINIGDF</sequence>
<proteinExistence type="predicted"/>
<organism evidence="1 2">
    <name type="scientific">Fusarium acutatum</name>
    <dbReference type="NCBI Taxonomy" id="78861"/>
    <lineage>
        <taxon>Eukaryota</taxon>
        <taxon>Fungi</taxon>
        <taxon>Dikarya</taxon>
        <taxon>Ascomycota</taxon>
        <taxon>Pezizomycotina</taxon>
        <taxon>Sordariomycetes</taxon>
        <taxon>Hypocreomycetidae</taxon>
        <taxon>Hypocreales</taxon>
        <taxon>Nectriaceae</taxon>
        <taxon>Fusarium</taxon>
        <taxon>Fusarium fujikuroi species complex</taxon>
    </lineage>
</organism>
<comment type="caution">
    <text evidence="1">The sequence shown here is derived from an EMBL/GenBank/DDBJ whole genome shotgun (WGS) entry which is preliminary data.</text>
</comment>
<evidence type="ECO:0000313" key="1">
    <source>
        <dbReference type="EMBL" id="KAF4414641.1"/>
    </source>
</evidence>
<reference evidence="1 2" key="1">
    <citation type="submission" date="2020-01" db="EMBL/GenBank/DDBJ databases">
        <title>Identification and distribution of gene clusters putatively required for synthesis of sphingolipid metabolism inhibitors in phylogenetically diverse species of the filamentous fungus Fusarium.</title>
        <authorList>
            <person name="Kim H.-S."/>
            <person name="Busman M."/>
            <person name="Brown D.W."/>
            <person name="Divon H."/>
            <person name="Uhlig S."/>
            <person name="Proctor R.H."/>
        </authorList>
    </citation>
    <scope>NUCLEOTIDE SEQUENCE [LARGE SCALE GENOMIC DNA]</scope>
    <source>
        <strain evidence="1 2">NRRL 13308</strain>
    </source>
</reference>
<evidence type="ECO:0000313" key="2">
    <source>
        <dbReference type="Proteomes" id="UP000536711"/>
    </source>
</evidence>